<dbReference type="OrthoDB" id="5417399at2759"/>
<evidence type="ECO:0000313" key="2">
    <source>
        <dbReference type="EMBL" id="RPB28657.1"/>
    </source>
</evidence>
<dbReference type="STRING" id="1051890.A0A3N4M0V1"/>
<accession>A0A3N4M0V1</accession>
<proteinExistence type="predicted"/>
<protein>
    <submittedName>
        <fullName evidence="2">Uncharacterized protein</fullName>
    </submittedName>
</protein>
<feature type="compositionally biased region" description="Gly residues" evidence="1">
    <location>
        <begin position="114"/>
        <end position="129"/>
    </location>
</feature>
<feature type="compositionally biased region" description="Polar residues" evidence="1">
    <location>
        <begin position="137"/>
        <end position="178"/>
    </location>
</feature>
<dbReference type="Proteomes" id="UP000267821">
    <property type="component" value="Unassembled WGS sequence"/>
</dbReference>
<evidence type="ECO:0000256" key="1">
    <source>
        <dbReference type="SAM" id="MobiDB-lite"/>
    </source>
</evidence>
<sequence>MVHNSFHSISYPRSGDGSGNKFQGRGGHSSRGWEQKQQRSPDGKPARYQKPNHGGTQGGGREGNANQRNGRGNSFGNETGNGQQNHYQNQQQGQNQNSHPSQDFSQSFNSNQGRGLGRGRGRGDLGGSRGAWASHDGPQQNAQNHSSNHYARSISSQNPFATSKSGVQGDLSSVNCRSSGPRGGGGGRGGRGGRANFSNTQEPHWQTAPPHGGFSGRGRARNRDGGRGRHSTPFINPFHQSTPPVKLEVIGYDNYDNYDADDSSSADNGWLSAPPHKHGWPVVNPLEQITSSLDHFLFQLINNTPQYRSTIRRFMDGYTGPEDLEFWMNTMGVEHMNWEVLHEVDRLGLQFPPGWNCVAREFEERRMESNYSRQDLGGVITGGPNLQQPDYSYANSFRSERHWGTFATPAGATLRLHSDPPPVGPKFALPGTQTIFSWNTEPQVPPANPRIIAPTMPSAMRHDRIPPADSYRFGSWA</sequence>
<keyword evidence="3" id="KW-1185">Reference proteome</keyword>
<organism evidence="2 3">
    <name type="scientific">Terfezia boudieri ATCC MYA-4762</name>
    <dbReference type="NCBI Taxonomy" id="1051890"/>
    <lineage>
        <taxon>Eukaryota</taxon>
        <taxon>Fungi</taxon>
        <taxon>Dikarya</taxon>
        <taxon>Ascomycota</taxon>
        <taxon>Pezizomycotina</taxon>
        <taxon>Pezizomycetes</taxon>
        <taxon>Pezizales</taxon>
        <taxon>Pezizaceae</taxon>
        <taxon>Terfezia</taxon>
    </lineage>
</organism>
<feature type="compositionally biased region" description="Low complexity" evidence="1">
    <location>
        <begin position="80"/>
        <end position="113"/>
    </location>
</feature>
<dbReference type="AlphaFoldDB" id="A0A3N4M0V1"/>
<evidence type="ECO:0000313" key="3">
    <source>
        <dbReference type="Proteomes" id="UP000267821"/>
    </source>
</evidence>
<feature type="compositionally biased region" description="Polar residues" evidence="1">
    <location>
        <begin position="64"/>
        <end position="78"/>
    </location>
</feature>
<feature type="compositionally biased region" description="Gly residues" evidence="1">
    <location>
        <begin position="181"/>
        <end position="193"/>
    </location>
</feature>
<reference evidence="2 3" key="1">
    <citation type="journal article" date="2018" name="Nat. Ecol. Evol.">
        <title>Pezizomycetes genomes reveal the molecular basis of ectomycorrhizal truffle lifestyle.</title>
        <authorList>
            <person name="Murat C."/>
            <person name="Payen T."/>
            <person name="Noel B."/>
            <person name="Kuo A."/>
            <person name="Morin E."/>
            <person name="Chen J."/>
            <person name="Kohler A."/>
            <person name="Krizsan K."/>
            <person name="Balestrini R."/>
            <person name="Da Silva C."/>
            <person name="Montanini B."/>
            <person name="Hainaut M."/>
            <person name="Levati E."/>
            <person name="Barry K.W."/>
            <person name="Belfiori B."/>
            <person name="Cichocki N."/>
            <person name="Clum A."/>
            <person name="Dockter R.B."/>
            <person name="Fauchery L."/>
            <person name="Guy J."/>
            <person name="Iotti M."/>
            <person name="Le Tacon F."/>
            <person name="Lindquist E.A."/>
            <person name="Lipzen A."/>
            <person name="Malagnac F."/>
            <person name="Mello A."/>
            <person name="Molinier V."/>
            <person name="Miyauchi S."/>
            <person name="Poulain J."/>
            <person name="Riccioni C."/>
            <person name="Rubini A."/>
            <person name="Sitrit Y."/>
            <person name="Splivallo R."/>
            <person name="Traeger S."/>
            <person name="Wang M."/>
            <person name="Zifcakova L."/>
            <person name="Wipf D."/>
            <person name="Zambonelli A."/>
            <person name="Paolocci F."/>
            <person name="Nowrousian M."/>
            <person name="Ottonello S."/>
            <person name="Baldrian P."/>
            <person name="Spatafora J.W."/>
            <person name="Henrissat B."/>
            <person name="Nagy L.G."/>
            <person name="Aury J.M."/>
            <person name="Wincker P."/>
            <person name="Grigoriev I.V."/>
            <person name="Bonfante P."/>
            <person name="Martin F.M."/>
        </authorList>
    </citation>
    <scope>NUCLEOTIDE SEQUENCE [LARGE SCALE GENOMIC DNA]</scope>
    <source>
        <strain evidence="2 3">ATCC MYA-4762</strain>
    </source>
</reference>
<gene>
    <name evidence="2" type="ORF">L211DRAFT_845681</name>
</gene>
<dbReference type="InParanoid" id="A0A3N4M0V1"/>
<feature type="compositionally biased region" description="Basic and acidic residues" evidence="1">
    <location>
        <begin position="31"/>
        <end position="45"/>
    </location>
</feature>
<dbReference type="EMBL" id="ML121529">
    <property type="protein sequence ID" value="RPB28657.1"/>
    <property type="molecule type" value="Genomic_DNA"/>
</dbReference>
<name>A0A3N4M0V1_9PEZI</name>
<feature type="region of interest" description="Disordered" evidence="1">
    <location>
        <begin position="1"/>
        <end position="240"/>
    </location>
</feature>